<dbReference type="EMBL" id="CP018047">
    <property type="protein sequence ID" value="AQU66839.1"/>
    <property type="molecule type" value="Genomic_DNA"/>
</dbReference>
<sequence length="172" mass="16705">MGAVVRRPVGWVAAIVLLAEAVGFVFVNGLMATVVDNQQMSLAGLDPDAMSNGAWAAGIALGLYLVVCAALLVRAALTDRGFGRVARPVLIGCAVLHGVLGALAVGLVGWTAFLFMMVVLALLVLALVAFGERPKDGGRAPGAGAATGTGAGAGAGAGTGAAGPAEAGPSAA</sequence>
<dbReference type="Proteomes" id="UP000189677">
    <property type="component" value="Chromosome"/>
</dbReference>
<protein>
    <submittedName>
        <fullName evidence="2">Uncharacterized protein</fullName>
    </submittedName>
</protein>
<reference evidence="2 3" key="1">
    <citation type="submission" date="2016-11" db="EMBL/GenBank/DDBJ databases">
        <title>Complete genome sequence of Streptomyces niveus SCSIO 3406.</title>
        <authorList>
            <person name="Zhu Q."/>
            <person name="Cheng W."/>
            <person name="Song Y."/>
            <person name="Li Q."/>
            <person name="Ju J."/>
        </authorList>
    </citation>
    <scope>NUCLEOTIDE SEQUENCE [LARGE SCALE GENOMIC DNA]</scope>
    <source>
        <strain evidence="2 3">SCSIO 3406</strain>
    </source>
</reference>
<feature type="transmembrane region" description="Helical" evidence="1">
    <location>
        <begin position="12"/>
        <end position="35"/>
    </location>
</feature>
<feature type="transmembrane region" description="Helical" evidence="1">
    <location>
        <begin position="55"/>
        <end position="77"/>
    </location>
</feature>
<evidence type="ECO:0000313" key="3">
    <source>
        <dbReference type="Proteomes" id="UP000189677"/>
    </source>
</evidence>
<feature type="transmembrane region" description="Helical" evidence="1">
    <location>
        <begin position="113"/>
        <end position="131"/>
    </location>
</feature>
<organism evidence="2 3">
    <name type="scientific">Streptomyces niveus</name>
    <name type="common">Streptomyces spheroides</name>
    <dbReference type="NCBI Taxonomy" id="193462"/>
    <lineage>
        <taxon>Bacteria</taxon>
        <taxon>Bacillati</taxon>
        <taxon>Actinomycetota</taxon>
        <taxon>Actinomycetes</taxon>
        <taxon>Kitasatosporales</taxon>
        <taxon>Streptomycetaceae</taxon>
        <taxon>Streptomyces</taxon>
    </lineage>
</organism>
<name>A0A1U9QRY7_STRNV</name>
<keyword evidence="1" id="KW-0472">Membrane</keyword>
<evidence type="ECO:0000256" key="1">
    <source>
        <dbReference type="SAM" id="Phobius"/>
    </source>
</evidence>
<keyword evidence="1" id="KW-0812">Transmembrane</keyword>
<gene>
    <name evidence="2" type="ORF">BBN63_11860</name>
</gene>
<feature type="transmembrane region" description="Helical" evidence="1">
    <location>
        <begin position="89"/>
        <end position="107"/>
    </location>
</feature>
<dbReference type="KEGG" id="snw:BBN63_11860"/>
<accession>A0A1U9QRY7</accession>
<keyword evidence="1" id="KW-1133">Transmembrane helix</keyword>
<proteinExistence type="predicted"/>
<dbReference type="AlphaFoldDB" id="A0A1U9QRY7"/>
<evidence type="ECO:0000313" key="2">
    <source>
        <dbReference type="EMBL" id="AQU66839.1"/>
    </source>
</evidence>
<keyword evidence="3" id="KW-1185">Reference proteome</keyword>